<evidence type="ECO:0000313" key="1">
    <source>
        <dbReference type="EMBL" id="MDX6850221.1"/>
    </source>
</evidence>
<reference evidence="1 2" key="1">
    <citation type="submission" date="2023-11" db="EMBL/GenBank/DDBJ databases">
        <title>Gilvimarinus fulvus sp. nov., isolated from the surface of Kelp.</title>
        <authorList>
            <person name="Sun Y.Y."/>
            <person name="Gong Y."/>
            <person name="Du Z.J."/>
        </authorList>
    </citation>
    <scope>NUCLEOTIDE SEQUENCE [LARGE SCALE GENOMIC DNA]</scope>
    <source>
        <strain evidence="1 2">SDUM040013</strain>
    </source>
</reference>
<keyword evidence="2" id="KW-1185">Reference proteome</keyword>
<accession>A0ABU4S139</accession>
<sequence length="259" mass="28561">MYKVTSIVAATLVLVSCHPRPTYEHISLQPDIRQQVFTLRVGSQSGLICNAFDGIPLSYFTYDDLPGDSAEVGYVSHDNDGQRPRCRRDRNWEFHVLLSFDLSELQTNPPEGSLYQVTLSGLDTGHTENSGCELTRDTLVDSVIVDWSPLPTEATLDSDVAVEITELNIDGEELNLRERTDLLGDGHTEARLGSGPNFVFPWTASSVDNLSLRLASGAGTGGPEYPVLVLGKANPGWKSDRQCFTTLSELRLNLIYRSE</sequence>
<protein>
    <submittedName>
        <fullName evidence="1">Uncharacterized protein</fullName>
    </submittedName>
</protein>
<name>A0ABU4S139_9GAMM</name>
<dbReference type="EMBL" id="JAXAFO010000021">
    <property type="protein sequence ID" value="MDX6850221.1"/>
    <property type="molecule type" value="Genomic_DNA"/>
</dbReference>
<gene>
    <name evidence="1" type="ORF">SCD92_12680</name>
</gene>
<organism evidence="1 2">
    <name type="scientific">Gilvimarinus gilvus</name>
    <dbReference type="NCBI Taxonomy" id="3058038"/>
    <lineage>
        <taxon>Bacteria</taxon>
        <taxon>Pseudomonadati</taxon>
        <taxon>Pseudomonadota</taxon>
        <taxon>Gammaproteobacteria</taxon>
        <taxon>Cellvibrionales</taxon>
        <taxon>Cellvibrionaceae</taxon>
        <taxon>Gilvimarinus</taxon>
    </lineage>
</organism>
<dbReference type="Proteomes" id="UP001273505">
    <property type="component" value="Unassembled WGS sequence"/>
</dbReference>
<dbReference type="PROSITE" id="PS51257">
    <property type="entry name" value="PROKAR_LIPOPROTEIN"/>
    <property type="match status" value="1"/>
</dbReference>
<comment type="caution">
    <text evidence="1">The sequence shown here is derived from an EMBL/GenBank/DDBJ whole genome shotgun (WGS) entry which is preliminary data.</text>
</comment>
<proteinExistence type="predicted"/>
<dbReference type="RefSeq" id="WP_302720848.1">
    <property type="nucleotide sequence ID" value="NZ_JAULRU010000215.1"/>
</dbReference>
<evidence type="ECO:0000313" key="2">
    <source>
        <dbReference type="Proteomes" id="UP001273505"/>
    </source>
</evidence>